<keyword evidence="3" id="KW-1185">Reference proteome</keyword>
<dbReference type="EnsemblMetazoa" id="GMOY006082-RA">
    <property type="protein sequence ID" value="GMOY006082-PA"/>
    <property type="gene ID" value="GMOY006082"/>
</dbReference>
<evidence type="ECO:0000259" key="1">
    <source>
        <dbReference type="Pfam" id="PF23150"/>
    </source>
</evidence>
<feature type="domain" description="CFAP61 dimerisation" evidence="1">
    <location>
        <begin position="819"/>
        <end position="923"/>
    </location>
</feature>
<dbReference type="SUPFAM" id="SSF51905">
    <property type="entry name" value="FAD/NAD(P)-binding domain"/>
    <property type="match status" value="1"/>
</dbReference>
<dbReference type="InterPro" id="IPR036188">
    <property type="entry name" value="FAD/NAD-bd_sf"/>
</dbReference>
<accession>A0A1B0FQB5</accession>
<protein>
    <recommendedName>
        <fullName evidence="1">CFAP61 dimerisation domain-containing protein</fullName>
    </recommendedName>
</protein>
<dbReference type="Proteomes" id="UP000092444">
    <property type="component" value="Unassembled WGS sequence"/>
</dbReference>
<evidence type="ECO:0000313" key="2">
    <source>
        <dbReference type="EnsemblMetazoa" id="GMOY006082-PA"/>
    </source>
</evidence>
<dbReference type="PANTHER" id="PTHR21178:SF8">
    <property type="entry name" value="CILIA- AND FLAGELLA-ASSOCIATED PROTEIN 61"/>
    <property type="match status" value="1"/>
</dbReference>
<dbReference type="PhylomeDB" id="A0A1B0FQB5"/>
<dbReference type="AlphaFoldDB" id="A0A1B0FQB5"/>
<organism evidence="2 3">
    <name type="scientific">Glossina morsitans morsitans</name>
    <name type="common">Savannah tsetse fly</name>
    <dbReference type="NCBI Taxonomy" id="37546"/>
    <lineage>
        <taxon>Eukaryota</taxon>
        <taxon>Metazoa</taxon>
        <taxon>Ecdysozoa</taxon>
        <taxon>Arthropoda</taxon>
        <taxon>Hexapoda</taxon>
        <taxon>Insecta</taxon>
        <taxon>Pterygota</taxon>
        <taxon>Neoptera</taxon>
        <taxon>Endopterygota</taxon>
        <taxon>Diptera</taxon>
        <taxon>Brachycera</taxon>
        <taxon>Muscomorpha</taxon>
        <taxon>Hippoboscoidea</taxon>
        <taxon>Glossinidae</taxon>
        <taxon>Glossina</taxon>
    </lineage>
</organism>
<proteinExistence type="predicted"/>
<name>A0A1B0FQB5_GLOMM</name>
<reference evidence="2" key="1">
    <citation type="submission" date="2020-05" db="UniProtKB">
        <authorList>
            <consortium name="EnsemblMetazoa"/>
        </authorList>
    </citation>
    <scope>IDENTIFICATION</scope>
    <source>
        <strain evidence="2">Yale</strain>
    </source>
</reference>
<dbReference type="InterPro" id="IPR056299">
    <property type="entry name" value="CFAP61_dimer"/>
</dbReference>
<dbReference type="EMBL" id="CCAG010004490">
    <property type="status" value="NOT_ANNOTATED_CDS"/>
    <property type="molecule type" value="Genomic_DNA"/>
</dbReference>
<dbReference type="PANTHER" id="PTHR21178">
    <property type="entry name" value="CILIA- AND FLAGELLA-ASSOCIATED PROTEIN 61"/>
    <property type="match status" value="1"/>
</dbReference>
<evidence type="ECO:0000313" key="3">
    <source>
        <dbReference type="Proteomes" id="UP000092444"/>
    </source>
</evidence>
<dbReference type="InterPro" id="IPR038884">
    <property type="entry name" value="CFAP61"/>
</dbReference>
<sequence length="1008" mass="117422">MFGNLMKFNPKLKFREKGIRINVATTTPAHLLFTSEAIQSLYDAELSLSLSSEGNETSVPYFKDQSQFLAKCQLLDQKFEDPDHYVKPQVVNHAFRYNIPDDVEHFPYDGYPNAFSIQLFGLSEKHDPRRMYSFLSTAFVAFPDRDYCLLSVSVTISMTPVLFEVLKYFLRANPRPGCKIDEHLYITHRSAIYGDLSIVRLRPKDKQDILNLFVEPTETAGLVTRRTTVRTTFIASRVSMISNVQDMSKMSTSEDVRKQAEFDRKTVEIYLDHILENPCSSYQCFSIRCGNSTKPPDENSLIGFVLIKPFLYNISLHKHYILPKTDENVNLFNAELVALKLHPFFHYQADVIFRELARQTHYRQFYYFKPSRSTAVCNDLITNMQPVEPRRIKKVWFCNFMPPLANKHKFMSMSSVDDEDLDTPTIDYLNDTFSLFSNNLRPSMYFGNATNIVVIGFGDMCKALLRLLLFGLTPAGKHMCTNNYLPSVNITVIANAGVVEAEYDYKFKCEFCENQDNCYINFNNADAFVRDVSDRMDPRLWVRFFGGTVSDINLMTRTIVLEKGCDVYYETLLLMCETDFEMPEVLASYETRKPANYLQINSRFDKITAYHKLRAFQAIPSDLKRKIVVYGAHIRTFEFINFLVTHGVAGKEVVLISPYSKEGAQRRLVLNNCTVDINIEYVLKEMVEDLGVEINDQMNIEEFELHSDNRTLKSVKFKGLHSDKTVEIECDLFVCFEDKYLSKETIEMLEMTGLAMDAGRVLVNDQFQTSNPCVYALGKFIKHREPPNHQYLFVNPKEAVTKLMVYLGWNSEPKEVEEKFSMPAYFRAQLPMGYYIVKLVSPKRYLARHLSNEYGFRMTTYENREFARVRLNNLGFVEEIVVVTEKYFCGRHELLLNNLKSRWYLQEIKNFVDFFQEPWIELIMNDHFKKLQEYNKQLIKPAVEEVMNLNISREQRFKVMQNYANDFGITARLEEAVLVFLQDHREEFHTEFALPQDFPNINENTEPN</sequence>
<dbReference type="Gene3D" id="3.50.50.60">
    <property type="entry name" value="FAD/NAD(P)-binding domain"/>
    <property type="match status" value="2"/>
</dbReference>
<dbReference type="Pfam" id="PF23150">
    <property type="entry name" value="CFAP61_dimer"/>
    <property type="match status" value="1"/>
</dbReference>
<dbReference type="STRING" id="37546.A0A1B0FQB5"/>